<keyword evidence="1" id="KW-1133">Transmembrane helix</keyword>
<organism evidence="2 3">
    <name type="scientific">Pedobacter hiemivivus</name>
    <dbReference type="NCBI Taxonomy" id="2530454"/>
    <lineage>
        <taxon>Bacteria</taxon>
        <taxon>Pseudomonadati</taxon>
        <taxon>Bacteroidota</taxon>
        <taxon>Sphingobacteriia</taxon>
        <taxon>Sphingobacteriales</taxon>
        <taxon>Sphingobacteriaceae</taxon>
        <taxon>Pedobacter</taxon>
    </lineage>
</organism>
<dbReference type="InterPro" id="IPR036259">
    <property type="entry name" value="MFS_trans_sf"/>
</dbReference>
<comment type="caution">
    <text evidence="2">The sequence shown here is derived from an EMBL/GenBank/DDBJ whole genome shotgun (WGS) entry which is preliminary data.</text>
</comment>
<feature type="transmembrane region" description="Helical" evidence="1">
    <location>
        <begin position="40"/>
        <end position="60"/>
    </location>
</feature>
<evidence type="ECO:0000313" key="2">
    <source>
        <dbReference type="EMBL" id="TCC86725.1"/>
    </source>
</evidence>
<feature type="transmembrane region" description="Helical" evidence="1">
    <location>
        <begin position="66"/>
        <end position="87"/>
    </location>
</feature>
<feature type="transmembrane region" description="Helical" evidence="1">
    <location>
        <begin position="148"/>
        <end position="169"/>
    </location>
</feature>
<dbReference type="OrthoDB" id="794917at2"/>
<proteinExistence type="predicted"/>
<dbReference type="RefSeq" id="WP_131611899.1">
    <property type="nucleotide sequence ID" value="NZ_SJSM01000025.1"/>
</dbReference>
<protein>
    <submittedName>
        <fullName evidence="2">Uncharacterized protein</fullName>
    </submittedName>
</protein>
<feature type="transmembrane region" description="Helical" evidence="1">
    <location>
        <begin position="123"/>
        <end position="142"/>
    </location>
</feature>
<dbReference type="Proteomes" id="UP000291117">
    <property type="component" value="Unassembled WGS sequence"/>
</dbReference>
<keyword evidence="1" id="KW-0812">Transmembrane</keyword>
<keyword evidence="3" id="KW-1185">Reference proteome</keyword>
<gene>
    <name evidence="2" type="ORF">EZ444_23335</name>
</gene>
<keyword evidence="1" id="KW-0472">Membrane</keyword>
<dbReference type="EMBL" id="SJSM01000025">
    <property type="protein sequence ID" value="TCC86725.1"/>
    <property type="molecule type" value="Genomic_DNA"/>
</dbReference>
<evidence type="ECO:0000256" key="1">
    <source>
        <dbReference type="SAM" id="Phobius"/>
    </source>
</evidence>
<name>A0A4R0MJE3_9SPHI</name>
<dbReference type="SUPFAM" id="SSF103473">
    <property type="entry name" value="MFS general substrate transporter"/>
    <property type="match status" value="1"/>
</dbReference>
<sequence length="198" mass="23371">MQEFDHIQSLWQSHSVEVKISSEQMLQQAKKEVNAIRNKSLFNIIGMLLSFVAMAMLWLFYDFNSWVPQLGLTIFLSAIAVSTFMLYKSHQLLAKHDFTTDPNEFLNNLKQYQLSRFSLYSKLYWFYAFALSLGIVLYFFEILSYFDLWAQGLIVVLTFGWIIFCSTLVRKAVIKKEKERIALLIEKFERLGKQFKEL</sequence>
<dbReference type="AlphaFoldDB" id="A0A4R0MJE3"/>
<reference evidence="2 3" key="1">
    <citation type="submission" date="2019-02" db="EMBL/GenBank/DDBJ databases">
        <title>Pedobacter sp. RP-3-8 sp. nov., isolated from Arctic soil.</title>
        <authorList>
            <person name="Dahal R.H."/>
        </authorList>
    </citation>
    <scope>NUCLEOTIDE SEQUENCE [LARGE SCALE GENOMIC DNA]</scope>
    <source>
        <strain evidence="2 3">RP-3-8</strain>
    </source>
</reference>
<evidence type="ECO:0000313" key="3">
    <source>
        <dbReference type="Proteomes" id="UP000291117"/>
    </source>
</evidence>
<accession>A0A4R0MJE3</accession>